<evidence type="ECO:0000256" key="3">
    <source>
        <dbReference type="ARBA" id="ARBA00004991"/>
    </source>
</evidence>
<accession>A0A9D4V093</accession>
<dbReference type="GO" id="GO:0016757">
    <property type="term" value="F:glycosyltransferase activity"/>
    <property type="evidence" value="ECO:0007669"/>
    <property type="project" value="InterPro"/>
</dbReference>
<dbReference type="SUPFAM" id="SSF75005">
    <property type="entry name" value="Arabinanase/levansucrase/invertase"/>
    <property type="match status" value="1"/>
</dbReference>
<organism evidence="17 18">
    <name type="scientific">Adiantum capillus-veneris</name>
    <name type="common">Maidenhair fern</name>
    <dbReference type="NCBI Taxonomy" id="13818"/>
    <lineage>
        <taxon>Eukaryota</taxon>
        <taxon>Viridiplantae</taxon>
        <taxon>Streptophyta</taxon>
        <taxon>Embryophyta</taxon>
        <taxon>Tracheophyta</taxon>
        <taxon>Polypodiopsida</taxon>
        <taxon>Polypodiidae</taxon>
        <taxon>Polypodiales</taxon>
        <taxon>Pteridineae</taxon>
        <taxon>Pteridaceae</taxon>
        <taxon>Vittarioideae</taxon>
        <taxon>Adiantum</taxon>
    </lineage>
</organism>
<evidence type="ECO:0000256" key="4">
    <source>
        <dbReference type="ARBA" id="ARBA00005189"/>
    </source>
</evidence>
<dbReference type="Pfam" id="PF09258">
    <property type="entry name" value="Glyco_transf_64"/>
    <property type="match status" value="1"/>
</dbReference>
<feature type="transmembrane region" description="Helical" evidence="14">
    <location>
        <begin position="459"/>
        <end position="489"/>
    </location>
</feature>
<keyword evidence="9 14" id="KW-1133">Transmembrane helix</keyword>
<comment type="pathway">
    <text evidence="4">Lipid metabolism.</text>
</comment>
<dbReference type="SUPFAM" id="SSF53448">
    <property type="entry name" value="Nucleotide-diphospho-sugar transferases"/>
    <property type="match status" value="1"/>
</dbReference>
<keyword evidence="11" id="KW-1015">Disulfide bond</keyword>
<dbReference type="OrthoDB" id="5954868at2759"/>
<evidence type="ECO:0000256" key="9">
    <source>
        <dbReference type="ARBA" id="ARBA00022989"/>
    </source>
</evidence>
<evidence type="ECO:0000256" key="5">
    <source>
        <dbReference type="ARBA" id="ARBA00008700"/>
    </source>
</evidence>
<evidence type="ECO:0000256" key="14">
    <source>
        <dbReference type="SAM" id="Phobius"/>
    </source>
</evidence>
<feature type="domain" description="Glucosamine inositolphosphorylceramide transferase 1 N-terminal" evidence="16">
    <location>
        <begin position="145"/>
        <end position="448"/>
    </location>
</feature>
<proteinExistence type="inferred from homology"/>
<evidence type="ECO:0000256" key="1">
    <source>
        <dbReference type="ARBA" id="ARBA00001936"/>
    </source>
</evidence>
<dbReference type="Gene3D" id="3.90.550.10">
    <property type="entry name" value="Spore Coat Polysaccharide Biosynthesis Protein SpsA, Chain A"/>
    <property type="match status" value="1"/>
</dbReference>
<evidence type="ECO:0000256" key="13">
    <source>
        <dbReference type="ARBA" id="ARBA00069035"/>
    </source>
</evidence>
<protein>
    <recommendedName>
        <fullName evidence="13">Glucosamine inositolphosphorylceramide transferase 1</fullName>
    </recommendedName>
</protein>
<comment type="subcellular location">
    <subcellularLocation>
        <location evidence="2">Membrane</location>
        <topology evidence="2">Multi-pass membrane protein</topology>
    </subcellularLocation>
</comment>
<evidence type="ECO:0000259" key="16">
    <source>
        <dbReference type="Pfam" id="PF24793"/>
    </source>
</evidence>
<evidence type="ECO:0000313" key="17">
    <source>
        <dbReference type="EMBL" id="KAI5077385.1"/>
    </source>
</evidence>
<evidence type="ECO:0000256" key="6">
    <source>
        <dbReference type="ARBA" id="ARBA00022679"/>
    </source>
</evidence>
<dbReference type="InterPro" id="IPR056442">
    <property type="entry name" value="GINT1_N"/>
</dbReference>
<comment type="similarity">
    <text evidence="5">Belongs to the glycosyltransferase 64 family.</text>
</comment>
<sequence>MFCSSFFDKGSFPDVTCSMSRSGLYFSSKFWRWHLHCLHIKHLSMQFLTPQLLFFHVRPPAQTLLQVEEFASVSLQSLRFFPSTATGSGRSAKYDAIRETRDMIIRALNQELYQWGVVTSLAFIFSWLTFSPFGQPLLNSAELGCQPDNEGSWSIGLFFGGSPLSLQPIEQVNINNNRSSAWPVANPILTCASVKDASYPSNFIADPFLFIQGSTLYVFFESKNALTKQGDIGVAKSSDGGVSWKYLGIALDEEWHLSFPFVFTYIGEIYMMPEGSGKGDLRLYRALQFPLTWILDRVLIKRPLVDATMVEFKGKYWILGSDFKRFGVRKNGELEIWFASSPLGPFQEHKGNPVHNGDRSLGARNGGRPFIYKGQLYRLGQDCGETYGRRLRLFHVEVLNIYEFQEVEVPLGFAESKKGRNAWNGMRYHHLDAQRLPSGGWIAVMDGDRVPSGDINARYLVGSAAFLVSVFLVLSLGIIFGAVQCVFPLSKCLGAHKRNDVALGWVSSQVTSKLHRALSHLSRNTSALRGRIRSSSCAGASLVVLCFLLSVISVCIGVRSFFGGNGAEEPYLVGGHYSQFTLVTMTYEARLWNLKMYVKHYSRCASVKEILVVWNKGRPPHPDNDFDSAVPVRIRVEEKNSLNNRFKPDSHIKTRAVLELDDDILMTCDDLERAFSAWRQHPERVVGFYPRLVDGSPLKYRNKRYARSNNGYNMILTGAAFLDSKTAFDEYWSEESKQGRALVDKLFNCEDILFNYMIANSTTGRTVEYIHPTWAIDTSKLSGSAISRNTKVHYMKRTSCLNKFAELYGGLPLKIWEFGTRADEWDY</sequence>
<dbReference type="InterPro" id="IPR023296">
    <property type="entry name" value="Glyco_hydro_beta-prop_sf"/>
</dbReference>
<reference evidence="17" key="1">
    <citation type="submission" date="2021-01" db="EMBL/GenBank/DDBJ databases">
        <title>Adiantum capillus-veneris genome.</title>
        <authorList>
            <person name="Fang Y."/>
            <person name="Liao Q."/>
        </authorList>
    </citation>
    <scope>NUCLEOTIDE SEQUENCE</scope>
    <source>
        <strain evidence="17">H3</strain>
        <tissue evidence="17">Leaf</tissue>
    </source>
</reference>
<dbReference type="PANTHER" id="PTHR48261:SF6">
    <property type="entry name" value="GLYCOSYLTRANSFERASE FAMILY PROTEIN"/>
    <property type="match status" value="1"/>
</dbReference>
<keyword evidence="7 14" id="KW-0812">Transmembrane</keyword>
<evidence type="ECO:0000256" key="2">
    <source>
        <dbReference type="ARBA" id="ARBA00004141"/>
    </source>
</evidence>
<feature type="transmembrane region" description="Helical" evidence="14">
    <location>
        <begin position="538"/>
        <end position="562"/>
    </location>
</feature>
<dbReference type="PANTHER" id="PTHR48261">
    <property type="entry name" value="ACETYLGLUCOSAMINYLTRANSFERASE"/>
    <property type="match status" value="1"/>
</dbReference>
<keyword evidence="18" id="KW-1185">Reference proteome</keyword>
<dbReference type="Gene3D" id="2.115.10.20">
    <property type="entry name" value="Glycosyl hydrolase domain, family 43"/>
    <property type="match status" value="1"/>
</dbReference>
<gene>
    <name evidence="17" type="ORF">GOP47_0007209</name>
</gene>
<name>A0A9D4V093_ADICA</name>
<evidence type="ECO:0000256" key="8">
    <source>
        <dbReference type="ARBA" id="ARBA00022723"/>
    </source>
</evidence>
<keyword evidence="6" id="KW-0808">Transferase</keyword>
<comment type="pathway">
    <text evidence="3">Sphingolipid metabolism.</text>
</comment>
<dbReference type="AlphaFoldDB" id="A0A9D4V093"/>
<keyword evidence="8" id="KW-0479">Metal-binding</keyword>
<dbReference type="InterPro" id="IPR029044">
    <property type="entry name" value="Nucleotide-diphossugar_trans"/>
</dbReference>
<evidence type="ECO:0000259" key="15">
    <source>
        <dbReference type="Pfam" id="PF09258"/>
    </source>
</evidence>
<evidence type="ECO:0000256" key="11">
    <source>
        <dbReference type="ARBA" id="ARBA00023157"/>
    </source>
</evidence>
<keyword evidence="10 14" id="KW-0472">Membrane</keyword>
<dbReference type="EMBL" id="JABFUD020000007">
    <property type="protein sequence ID" value="KAI5077385.1"/>
    <property type="molecule type" value="Genomic_DNA"/>
</dbReference>
<dbReference type="Pfam" id="PF24793">
    <property type="entry name" value="GINT1_N"/>
    <property type="match status" value="1"/>
</dbReference>
<evidence type="ECO:0000256" key="7">
    <source>
        <dbReference type="ARBA" id="ARBA00022692"/>
    </source>
</evidence>
<keyword evidence="12" id="KW-0464">Manganese</keyword>
<comment type="caution">
    <text evidence="17">The sequence shown here is derived from an EMBL/GenBank/DDBJ whole genome shotgun (WGS) entry which is preliminary data.</text>
</comment>
<evidence type="ECO:0000256" key="12">
    <source>
        <dbReference type="ARBA" id="ARBA00023211"/>
    </source>
</evidence>
<evidence type="ECO:0000256" key="10">
    <source>
        <dbReference type="ARBA" id="ARBA00023136"/>
    </source>
</evidence>
<dbReference type="Proteomes" id="UP000886520">
    <property type="component" value="Chromosome 7"/>
</dbReference>
<comment type="cofactor">
    <cofactor evidence="1">
        <name>Mn(2+)</name>
        <dbReference type="ChEBI" id="CHEBI:29035"/>
    </cofactor>
</comment>
<dbReference type="InterPro" id="IPR015338">
    <property type="entry name" value="GT64_dom"/>
</dbReference>
<dbReference type="GO" id="GO:0016020">
    <property type="term" value="C:membrane"/>
    <property type="evidence" value="ECO:0007669"/>
    <property type="project" value="UniProtKB-SubCell"/>
</dbReference>
<dbReference type="FunFam" id="2.115.10.20:FF:000004">
    <property type="entry name" value="Glucosamine inositolphosphorylceramide transferase 1"/>
    <property type="match status" value="1"/>
</dbReference>
<evidence type="ECO:0000313" key="18">
    <source>
        <dbReference type="Proteomes" id="UP000886520"/>
    </source>
</evidence>
<dbReference type="GO" id="GO:0046872">
    <property type="term" value="F:metal ion binding"/>
    <property type="evidence" value="ECO:0007669"/>
    <property type="project" value="UniProtKB-KW"/>
</dbReference>
<dbReference type="InterPro" id="IPR004263">
    <property type="entry name" value="Exostosin"/>
</dbReference>
<dbReference type="FunFam" id="3.90.550.10:FF:000095">
    <property type="entry name" value="Glycosyltransferase family protein 64 protein C5"/>
    <property type="match status" value="1"/>
</dbReference>
<feature type="domain" description="Glycosyl transferase 64" evidence="15">
    <location>
        <begin position="580"/>
        <end position="814"/>
    </location>
</feature>